<protein>
    <submittedName>
        <fullName evidence="2">Uncharacterized protein</fullName>
    </submittedName>
</protein>
<comment type="caution">
    <text evidence="2">The sequence shown here is derived from an EMBL/GenBank/DDBJ whole genome shotgun (WGS) entry which is preliminary data.</text>
</comment>
<evidence type="ECO:0000256" key="1">
    <source>
        <dbReference type="SAM" id="SignalP"/>
    </source>
</evidence>
<feature type="signal peptide" evidence="1">
    <location>
        <begin position="1"/>
        <end position="18"/>
    </location>
</feature>
<dbReference type="PROSITE" id="PS51257">
    <property type="entry name" value="PROKAR_LIPOPROTEIN"/>
    <property type="match status" value="1"/>
</dbReference>
<reference evidence="2 3" key="1">
    <citation type="submission" date="2021-03" db="EMBL/GenBank/DDBJ databases">
        <authorList>
            <person name="So Y."/>
        </authorList>
    </citation>
    <scope>NUCLEOTIDE SEQUENCE [LARGE SCALE GENOMIC DNA]</scope>
    <source>
        <strain evidence="2 3">PWR1</strain>
    </source>
</reference>
<name>A0ABS4AT42_9PROT</name>
<keyword evidence="1" id="KW-0732">Signal</keyword>
<dbReference type="Proteomes" id="UP000680815">
    <property type="component" value="Unassembled WGS sequence"/>
</dbReference>
<organism evidence="2 3">
    <name type="scientific">Roseomonas nitratireducens</name>
    <dbReference type="NCBI Taxonomy" id="2820810"/>
    <lineage>
        <taxon>Bacteria</taxon>
        <taxon>Pseudomonadati</taxon>
        <taxon>Pseudomonadota</taxon>
        <taxon>Alphaproteobacteria</taxon>
        <taxon>Acetobacterales</taxon>
        <taxon>Roseomonadaceae</taxon>
        <taxon>Roseomonas</taxon>
    </lineage>
</organism>
<sequence length="288" mass="29248">MRRPMIALLLLLAAGCTAGPPAVPPTPAARHAGLVALTDTSAGRVVDHLAFRERREVEEAATLRFGAGGMPRTPPPPAVPAAGAVMDPAMDLLLIHAQRLSALSLGGVAAGDAEATAALARVESAIGALRGTPGPWPAEAARQRAAGAFRALAAPAPQGSDAAGFAAGRQGAVAEATGFLQALVGRDARGGLRAVLAERHRGWRGAQEAVLAAARNDRNLSPQDRMALWNRTQARLAADAPDVAAAELAQVFAAMPAAHRAAGAGDEAGVEAFATSVARLRAIEAQAR</sequence>
<feature type="chain" id="PRO_5046464455" evidence="1">
    <location>
        <begin position="19"/>
        <end position="288"/>
    </location>
</feature>
<evidence type="ECO:0000313" key="3">
    <source>
        <dbReference type="Proteomes" id="UP000680815"/>
    </source>
</evidence>
<evidence type="ECO:0000313" key="2">
    <source>
        <dbReference type="EMBL" id="MBP0464528.1"/>
    </source>
</evidence>
<proteinExistence type="predicted"/>
<accession>A0ABS4AT42</accession>
<keyword evidence="3" id="KW-1185">Reference proteome</keyword>
<dbReference type="EMBL" id="JAGIYZ010000010">
    <property type="protein sequence ID" value="MBP0464528.1"/>
    <property type="molecule type" value="Genomic_DNA"/>
</dbReference>
<dbReference type="RefSeq" id="WP_209351914.1">
    <property type="nucleotide sequence ID" value="NZ_JAGIYZ010000010.1"/>
</dbReference>
<gene>
    <name evidence="2" type="ORF">J5Y09_11480</name>
</gene>